<dbReference type="PANTHER" id="PTHR11699">
    <property type="entry name" value="ALDEHYDE DEHYDROGENASE-RELATED"/>
    <property type="match status" value="1"/>
</dbReference>
<dbReference type="InterPro" id="IPR016161">
    <property type="entry name" value="Ald_DH/histidinol_DH"/>
</dbReference>
<comment type="caution">
    <text evidence="9">The sequence shown here is derived from an EMBL/GenBank/DDBJ whole genome shotgun (WGS) entry which is preliminary data.</text>
</comment>
<evidence type="ECO:0000256" key="6">
    <source>
        <dbReference type="RuleBase" id="RU003345"/>
    </source>
</evidence>
<keyword evidence="10" id="KW-1185">Reference proteome</keyword>
<dbReference type="Proteomes" id="UP000315522">
    <property type="component" value="Unassembled WGS sequence"/>
</dbReference>
<dbReference type="InterPro" id="IPR029510">
    <property type="entry name" value="Ald_DH_CS_GLU"/>
</dbReference>
<gene>
    <name evidence="9" type="primary">FUS7_3</name>
    <name evidence="9" type="ORF">LAWI1_G007718</name>
</gene>
<name>A0A559M0K5_9HELO</name>
<feature type="non-terminal residue" evidence="9">
    <location>
        <position position="1"/>
    </location>
</feature>
<dbReference type="Gene3D" id="3.40.309.10">
    <property type="entry name" value="Aldehyde Dehydrogenase, Chain A, domain 2"/>
    <property type="match status" value="1"/>
</dbReference>
<evidence type="ECO:0000256" key="4">
    <source>
        <dbReference type="ARBA" id="ARBA00049194"/>
    </source>
</evidence>
<dbReference type="FunFam" id="3.40.605.10:FF:000007">
    <property type="entry name" value="NAD/NADP-dependent betaine aldehyde dehydrogenase"/>
    <property type="match status" value="1"/>
</dbReference>
<dbReference type="InterPro" id="IPR016162">
    <property type="entry name" value="Ald_DH_N"/>
</dbReference>
<dbReference type="EC" id="1.2.1.3" evidence="3"/>
<dbReference type="SUPFAM" id="SSF53720">
    <property type="entry name" value="ALDH-like"/>
    <property type="match status" value="1"/>
</dbReference>
<evidence type="ECO:0000256" key="5">
    <source>
        <dbReference type="PROSITE-ProRule" id="PRU10007"/>
    </source>
</evidence>
<comment type="similarity">
    <text evidence="1 6">Belongs to the aldehyde dehydrogenase family.</text>
</comment>
<dbReference type="PROSITE" id="PS00687">
    <property type="entry name" value="ALDEHYDE_DEHYDR_GLU"/>
    <property type="match status" value="1"/>
</dbReference>
<organism evidence="9 10">
    <name type="scientific">Lachnellula willkommii</name>
    <dbReference type="NCBI Taxonomy" id="215461"/>
    <lineage>
        <taxon>Eukaryota</taxon>
        <taxon>Fungi</taxon>
        <taxon>Dikarya</taxon>
        <taxon>Ascomycota</taxon>
        <taxon>Pezizomycotina</taxon>
        <taxon>Leotiomycetes</taxon>
        <taxon>Helotiales</taxon>
        <taxon>Lachnaceae</taxon>
        <taxon>Lachnellula</taxon>
    </lineage>
</organism>
<dbReference type="InterPro" id="IPR015590">
    <property type="entry name" value="Aldehyde_DH_dom"/>
</dbReference>
<proteinExistence type="inferred from homology"/>
<dbReference type="InterPro" id="IPR016160">
    <property type="entry name" value="Ald_DH_CS_CYS"/>
</dbReference>
<protein>
    <recommendedName>
        <fullName evidence="3">aldehyde dehydrogenase (NAD(+))</fullName>
        <ecNumber evidence="3">1.2.1.3</ecNumber>
    </recommendedName>
</protein>
<sequence>IPKQISIPRTMPSTTNGSNGASHKVTFDTFQNVINGKLVSTSQTRHGVNPATKKALPAVPVATQQDVDAAVKAARDAFPAWSRTSIEDRRAALLRFAEAFKDQSEDFGKLLTTEQGKPLKFASQEVALGCHWLTSIANLDIPEEVIEDNEDRKVIVRYTPLGVAVAIVPWNFPVQLGLGKIVGALLTGNTLIFKPSPFTPYCGLKIAELAQSYLPPGVLQALSGDDSLGQMLTEHPGIDKISFTGSTATGKKVMESASKTLKRVTLELGGNDAAIVCKSVDIKSVAPQIATLGFLNSGQICLCLKRIYIHSSIYDEFRDAMVAHTKTLKVGEGTEEGVFLGPIQNSMQYEKVQTFFDDVEQHGYKVAVGGKTADSNGYFINPTIIDNPKDDSKIVTEEPFGPIVPILKWTDEEEVISRANNTKMGLGASVWTSDLSESERIAKRLEAGSVWVNAHIGLSPLIPFGGHKESGIGWEYGVSGLKNFCNSQSLFFKKKV</sequence>
<dbReference type="PROSITE" id="PS00070">
    <property type="entry name" value="ALDEHYDE_DEHYDR_CYS"/>
    <property type="match status" value="1"/>
</dbReference>
<keyword evidence="2 6" id="KW-0560">Oxidoreductase</keyword>
<dbReference type="Gene3D" id="3.40.605.10">
    <property type="entry name" value="Aldehyde Dehydrogenase, Chain A, domain 1"/>
    <property type="match status" value="1"/>
</dbReference>
<dbReference type="EMBL" id="QGML01003466">
    <property type="protein sequence ID" value="TVY86492.1"/>
    <property type="molecule type" value="Genomic_DNA"/>
</dbReference>
<evidence type="ECO:0000256" key="1">
    <source>
        <dbReference type="ARBA" id="ARBA00009986"/>
    </source>
</evidence>
<evidence type="ECO:0000256" key="3">
    <source>
        <dbReference type="ARBA" id="ARBA00024226"/>
    </source>
</evidence>
<dbReference type="CDD" id="cd07106">
    <property type="entry name" value="ALDH_AldA-AAD23400"/>
    <property type="match status" value="1"/>
</dbReference>
<dbReference type="InterPro" id="IPR044086">
    <property type="entry name" value="LUC3-like"/>
</dbReference>
<evidence type="ECO:0000313" key="9">
    <source>
        <dbReference type="EMBL" id="TVY86492.1"/>
    </source>
</evidence>
<accession>A0A559M0K5</accession>
<evidence type="ECO:0000256" key="2">
    <source>
        <dbReference type="ARBA" id="ARBA00023002"/>
    </source>
</evidence>
<evidence type="ECO:0000259" key="8">
    <source>
        <dbReference type="Pfam" id="PF00171"/>
    </source>
</evidence>
<evidence type="ECO:0000313" key="10">
    <source>
        <dbReference type="Proteomes" id="UP000315522"/>
    </source>
</evidence>
<dbReference type="FunFam" id="3.40.309.10:FF:000009">
    <property type="entry name" value="Aldehyde dehydrogenase A"/>
    <property type="match status" value="1"/>
</dbReference>
<dbReference type="GO" id="GO:0004029">
    <property type="term" value="F:aldehyde dehydrogenase (NAD+) activity"/>
    <property type="evidence" value="ECO:0007669"/>
    <property type="project" value="UniProtKB-EC"/>
</dbReference>
<dbReference type="AlphaFoldDB" id="A0A559M0K5"/>
<evidence type="ECO:0000256" key="7">
    <source>
        <dbReference type="SAM" id="MobiDB-lite"/>
    </source>
</evidence>
<comment type="catalytic activity">
    <reaction evidence="4">
        <text>an aldehyde + NAD(+) + H2O = a carboxylate + NADH + 2 H(+)</text>
        <dbReference type="Rhea" id="RHEA:16185"/>
        <dbReference type="ChEBI" id="CHEBI:15377"/>
        <dbReference type="ChEBI" id="CHEBI:15378"/>
        <dbReference type="ChEBI" id="CHEBI:17478"/>
        <dbReference type="ChEBI" id="CHEBI:29067"/>
        <dbReference type="ChEBI" id="CHEBI:57540"/>
        <dbReference type="ChEBI" id="CHEBI:57945"/>
        <dbReference type="EC" id="1.2.1.3"/>
    </reaction>
</comment>
<feature type="region of interest" description="Disordered" evidence="7">
    <location>
        <begin position="1"/>
        <end position="22"/>
    </location>
</feature>
<feature type="domain" description="Aldehyde dehydrogenase" evidence="8">
    <location>
        <begin position="42"/>
        <end position="489"/>
    </location>
</feature>
<feature type="compositionally biased region" description="Polar residues" evidence="7">
    <location>
        <begin position="11"/>
        <end position="21"/>
    </location>
</feature>
<dbReference type="Pfam" id="PF00171">
    <property type="entry name" value="Aldedh"/>
    <property type="match status" value="1"/>
</dbReference>
<feature type="active site" evidence="5">
    <location>
        <position position="267"/>
    </location>
</feature>
<reference evidence="9 10" key="1">
    <citation type="submission" date="2018-05" db="EMBL/GenBank/DDBJ databases">
        <title>Genome sequencing and assembly of the regulated plant pathogen Lachnellula willkommii and related sister species for the development of diagnostic species identification markers.</title>
        <authorList>
            <person name="Giroux E."/>
            <person name="Bilodeau G."/>
        </authorList>
    </citation>
    <scope>NUCLEOTIDE SEQUENCE [LARGE SCALE GENOMIC DNA]</scope>
    <source>
        <strain evidence="9 10">CBS 172.35</strain>
    </source>
</reference>
<dbReference type="InterPro" id="IPR016163">
    <property type="entry name" value="Ald_DH_C"/>
</dbReference>